<dbReference type="Pfam" id="PF01471">
    <property type="entry name" value="PG_binding_1"/>
    <property type="match status" value="1"/>
</dbReference>
<accession>A0AAE2ZMW6</accession>
<feature type="region of interest" description="Disordered" evidence="1">
    <location>
        <begin position="118"/>
        <end position="214"/>
    </location>
</feature>
<dbReference type="InterPro" id="IPR036366">
    <property type="entry name" value="PGBDSf"/>
</dbReference>
<reference evidence="3" key="1">
    <citation type="submission" date="2021-08" db="EMBL/GenBank/DDBJ databases">
        <title>Hoeflea bacterium WL0058 sp. nov., isolated from the sediment.</title>
        <authorList>
            <person name="Wang L."/>
            <person name="Zhang D."/>
        </authorList>
    </citation>
    <scope>NUCLEOTIDE SEQUENCE</scope>
    <source>
        <strain evidence="3">WL0058</strain>
    </source>
</reference>
<dbReference type="Proteomes" id="UP001196509">
    <property type="component" value="Unassembled WGS sequence"/>
</dbReference>
<feature type="compositionally biased region" description="Low complexity" evidence="1">
    <location>
        <begin position="127"/>
        <end position="197"/>
    </location>
</feature>
<organism evidence="3 4">
    <name type="scientific">Flavimaribacter sediminis</name>
    <dbReference type="NCBI Taxonomy" id="2865987"/>
    <lineage>
        <taxon>Bacteria</taxon>
        <taxon>Pseudomonadati</taxon>
        <taxon>Pseudomonadota</taxon>
        <taxon>Alphaproteobacteria</taxon>
        <taxon>Hyphomicrobiales</taxon>
        <taxon>Rhizobiaceae</taxon>
        <taxon>Flavimaribacter</taxon>
    </lineage>
</organism>
<dbReference type="Gene3D" id="1.10.101.10">
    <property type="entry name" value="PGBD-like superfamily/PGBD"/>
    <property type="match status" value="1"/>
</dbReference>
<comment type="caution">
    <text evidence="3">The sequence shown here is derived from an EMBL/GenBank/DDBJ whole genome shotgun (WGS) entry which is preliminary data.</text>
</comment>
<feature type="domain" description="Peptidoglycan binding-like" evidence="2">
    <location>
        <begin position="52"/>
        <end position="109"/>
    </location>
</feature>
<evidence type="ECO:0000256" key="1">
    <source>
        <dbReference type="SAM" id="MobiDB-lite"/>
    </source>
</evidence>
<dbReference type="InterPro" id="IPR036365">
    <property type="entry name" value="PGBD-like_sf"/>
</dbReference>
<evidence type="ECO:0000259" key="2">
    <source>
        <dbReference type="Pfam" id="PF01471"/>
    </source>
</evidence>
<dbReference type="AlphaFoldDB" id="A0AAE2ZMW6"/>
<gene>
    <name evidence="3" type="ORF">K1W69_03725</name>
</gene>
<dbReference type="EMBL" id="JAICBX010000001">
    <property type="protein sequence ID" value="MBW8636287.1"/>
    <property type="molecule type" value="Genomic_DNA"/>
</dbReference>
<protein>
    <submittedName>
        <fullName evidence="3">Peptidoglycan-binding protein</fullName>
    </submittedName>
</protein>
<name>A0AAE2ZMW6_9HYPH</name>
<proteinExistence type="predicted"/>
<sequence>MYACNGVIYRPTYYQDEQVYEIVSSDEDTPKPSTQASNDSEIELSLQSPYIRGDRVRTLQNALIAIGFSVGGGADGIFGRGTDEAVRAFQDWYGLPVTGVVDTETANAIAAEYTATLAPEQPPAPAAEPATTSQETQSAPADASAGSSEEAAPAAAEPAEDAPAAEPAADAPAADAPAADAPAEPEAAAADGASDGEPAAEESSDGSTSSESSN</sequence>
<dbReference type="RefSeq" id="WP_220226985.1">
    <property type="nucleotide sequence ID" value="NZ_JAICBX010000001.1"/>
</dbReference>
<feature type="compositionally biased region" description="Low complexity" evidence="1">
    <location>
        <begin position="205"/>
        <end position="214"/>
    </location>
</feature>
<keyword evidence="4" id="KW-1185">Reference proteome</keyword>
<dbReference type="InterPro" id="IPR002477">
    <property type="entry name" value="Peptidoglycan-bd-like"/>
</dbReference>
<evidence type="ECO:0000313" key="4">
    <source>
        <dbReference type="Proteomes" id="UP001196509"/>
    </source>
</evidence>
<evidence type="ECO:0000313" key="3">
    <source>
        <dbReference type="EMBL" id="MBW8636287.1"/>
    </source>
</evidence>
<dbReference type="SUPFAM" id="SSF47090">
    <property type="entry name" value="PGBD-like"/>
    <property type="match status" value="1"/>
</dbReference>